<evidence type="ECO:0000256" key="1">
    <source>
        <dbReference type="SAM" id="Coils"/>
    </source>
</evidence>
<dbReference type="AlphaFoldDB" id="A0A444JV25"/>
<feature type="chain" id="PRO_5019324099" evidence="2">
    <location>
        <begin position="21"/>
        <end position="248"/>
    </location>
</feature>
<dbReference type="RefSeq" id="WP_128782298.1">
    <property type="nucleotide sequence ID" value="NZ_JAKJSG010000018.1"/>
</dbReference>
<name>A0A444JV25_9GAMM</name>
<sequence length="248" mass="27921">MMMKKTLAASLLLASTTAFAQSCPVDVQNDIHIAGEQVSVYQSGEPKMMIDENNQVYINGKRLELDEIQQKAVDAYSQGVKEYLPKMADIADDGVGIASDILNEISARFDSKESFAKVETLIDDYSQKAQQKFYQGGEFVMPADMFENVDSDWKQEFEQAMKHVSIESLSGLFSALSQEMKNGELNFSELQEQFSELKVKIEEKVRARSGEITTKANDLCDSIKGLAEEEKELHRVVPALKDYQMFEI</sequence>
<keyword evidence="4" id="KW-1185">Reference proteome</keyword>
<dbReference type="OrthoDB" id="5904592at2"/>
<comment type="caution">
    <text evidence="3">The sequence shown here is derived from an EMBL/GenBank/DDBJ whole genome shotgun (WGS) entry which is preliminary data.</text>
</comment>
<evidence type="ECO:0000313" key="4">
    <source>
        <dbReference type="Proteomes" id="UP000287563"/>
    </source>
</evidence>
<protein>
    <submittedName>
        <fullName evidence="3">DUF2884 family protein</fullName>
    </submittedName>
</protein>
<feature type="signal peptide" evidence="2">
    <location>
        <begin position="1"/>
        <end position="20"/>
    </location>
</feature>
<dbReference type="Proteomes" id="UP000287563">
    <property type="component" value="Unassembled WGS sequence"/>
</dbReference>
<dbReference type="PROSITE" id="PS51257">
    <property type="entry name" value="PROKAR_LIPOPROTEIN"/>
    <property type="match status" value="1"/>
</dbReference>
<dbReference type="EMBL" id="RJLM01000001">
    <property type="protein sequence ID" value="RWX56981.1"/>
    <property type="molecule type" value="Genomic_DNA"/>
</dbReference>
<proteinExistence type="predicted"/>
<evidence type="ECO:0000313" key="3">
    <source>
        <dbReference type="EMBL" id="RWX56981.1"/>
    </source>
</evidence>
<gene>
    <name evidence="3" type="ORF">EDI28_02775</name>
</gene>
<reference evidence="3 4" key="1">
    <citation type="submission" date="2018-11" db="EMBL/GenBank/DDBJ databases">
        <title>Photobacterium sp. BEI247 sp. nov., a marine bacterium isolated from Yongle Blue Hole in the South China Sea.</title>
        <authorList>
            <person name="Wang X."/>
        </authorList>
    </citation>
    <scope>NUCLEOTIDE SEQUENCE [LARGE SCALE GENOMIC DNA]</scope>
    <source>
        <strain evidence="4">BEI247</strain>
    </source>
</reference>
<keyword evidence="2" id="KW-0732">Signal</keyword>
<evidence type="ECO:0000256" key="2">
    <source>
        <dbReference type="SAM" id="SignalP"/>
    </source>
</evidence>
<accession>A0A444JV25</accession>
<dbReference type="Pfam" id="PF11101">
    <property type="entry name" value="DUF2884"/>
    <property type="match status" value="1"/>
</dbReference>
<organism evidence="3 4">
    <name type="scientific">Photobacterium chitinilyticum</name>
    <dbReference type="NCBI Taxonomy" id="2485123"/>
    <lineage>
        <taxon>Bacteria</taxon>
        <taxon>Pseudomonadati</taxon>
        <taxon>Pseudomonadota</taxon>
        <taxon>Gammaproteobacteria</taxon>
        <taxon>Vibrionales</taxon>
        <taxon>Vibrionaceae</taxon>
        <taxon>Photobacterium</taxon>
    </lineage>
</organism>
<keyword evidence="1" id="KW-0175">Coiled coil</keyword>
<dbReference type="InterPro" id="IPR021307">
    <property type="entry name" value="DUF2884"/>
</dbReference>
<feature type="coiled-coil region" evidence="1">
    <location>
        <begin position="173"/>
        <end position="207"/>
    </location>
</feature>